<evidence type="ECO:0000259" key="1">
    <source>
        <dbReference type="Pfam" id="PF06742"/>
    </source>
</evidence>
<comment type="caution">
    <text evidence="2">The sequence shown here is derived from an EMBL/GenBank/DDBJ whole genome shotgun (WGS) entry which is preliminary data.</text>
</comment>
<name>A0A0F8YVT4_9ZZZZ</name>
<reference evidence="2" key="1">
    <citation type="journal article" date="2015" name="Nature">
        <title>Complex archaea that bridge the gap between prokaryotes and eukaryotes.</title>
        <authorList>
            <person name="Spang A."/>
            <person name="Saw J.H."/>
            <person name="Jorgensen S.L."/>
            <person name="Zaremba-Niedzwiedzka K."/>
            <person name="Martijn J."/>
            <person name="Lind A.E."/>
            <person name="van Eijk R."/>
            <person name="Schleper C."/>
            <person name="Guy L."/>
            <person name="Ettema T.J."/>
        </authorList>
    </citation>
    <scope>NUCLEOTIDE SEQUENCE</scope>
</reference>
<dbReference type="Pfam" id="PF06742">
    <property type="entry name" value="DUF1214"/>
    <property type="match status" value="1"/>
</dbReference>
<dbReference type="InterPro" id="IPR010621">
    <property type="entry name" value="DUF1214"/>
</dbReference>
<gene>
    <name evidence="2" type="ORF">LCGC14_3046850</name>
</gene>
<dbReference type="PANTHER" id="PTHR36509">
    <property type="entry name" value="BLL3101 PROTEIN"/>
    <property type="match status" value="1"/>
</dbReference>
<dbReference type="PANTHER" id="PTHR36509:SF2">
    <property type="entry name" value="BLL3101 PROTEIN"/>
    <property type="match status" value="1"/>
</dbReference>
<dbReference type="AlphaFoldDB" id="A0A0F8YVT4"/>
<dbReference type="EMBL" id="LAZR01064100">
    <property type="protein sequence ID" value="KKK58199.1"/>
    <property type="molecule type" value="Genomic_DNA"/>
</dbReference>
<dbReference type="Gene3D" id="2.60.120.600">
    <property type="entry name" value="Domain of unknown function DUF1214, C-terminal domain"/>
    <property type="match status" value="1"/>
</dbReference>
<proteinExistence type="predicted"/>
<dbReference type="SUPFAM" id="SSF160935">
    <property type="entry name" value="VPA0735-like"/>
    <property type="match status" value="1"/>
</dbReference>
<protein>
    <recommendedName>
        <fullName evidence="1">DUF1214 domain-containing protein</fullName>
    </recommendedName>
</protein>
<dbReference type="Gene3D" id="1.10.3360.10">
    <property type="entry name" value="VPA0735-like domain"/>
    <property type="match status" value="1"/>
</dbReference>
<evidence type="ECO:0000313" key="2">
    <source>
        <dbReference type="EMBL" id="KKK58199.1"/>
    </source>
</evidence>
<accession>A0A0F8YVT4</accession>
<organism evidence="2">
    <name type="scientific">marine sediment metagenome</name>
    <dbReference type="NCBI Taxonomy" id="412755"/>
    <lineage>
        <taxon>unclassified sequences</taxon>
        <taxon>metagenomes</taxon>
        <taxon>ecological metagenomes</taxon>
    </lineage>
</organism>
<dbReference type="InterPro" id="IPR037049">
    <property type="entry name" value="DUF1214_C_sf"/>
</dbReference>
<feature type="non-terminal residue" evidence="2">
    <location>
        <position position="1"/>
    </location>
</feature>
<sequence>STWDTQTPPPVQVAKMSAETYFELFAKLLKDNPPHELDWNMVQLLKQIGIVPGEDFSFSKMRSRKQKALEQAAIDAQKLIMQKQTGELVNGWDFLRENVGNYGTSYLLRAFIALIGLGANVPEDAVYPMTSVDSDGKQYDGRHRYVLHFEKDKLPPVRGFWSLSMYDEEMYFADNPIGRYAIGDRDKLRFNKDGSLDIYIQHASPDKDKVSNWLPAPKGNFDLVLRVYWPTLEALTGDWIPPTVRKNK</sequence>
<feature type="domain" description="DUF1214" evidence="1">
    <location>
        <begin position="124"/>
        <end position="231"/>
    </location>
</feature>